<name>A0A061S8N9_9CHLO</name>
<dbReference type="Gene3D" id="3.40.50.150">
    <property type="entry name" value="Vaccinia Virus protein VP39"/>
    <property type="match status" value="2"/>
</dbReference>
<protein>
    <submittedName>
        <fullName evidence="1">Uncharacterized protein</fullName>
    </submittedName>
</protein>
<reference evidence="1" key="1">
    <citation type="submission" date="2014-05" db="EMBL/GenBank/DDBJ databases">
        <title>The transcriptome of the halophilic microalga Tetraselmis sp. GSL018 isolated from the Great Salt Lake, Utah.</title>
        <authorList>
            <person name="Jinkerson R.E."/>
            <person name="D'Adamo S."/>
            <person name="Posewitz M.C."/>
        </authorList>
    </citation>
    <scope>NUCLEOTIDE SEQUENCE</scope>
    <source>
        <strain evidence="1">GSL018</strain>
    </source>
</reference>
<dbReference type="AlphaFoldDB" id="A0A061S8N9"/>
<dbReference type="EMBL" id="GBEZ01006108">
    <property type="protein sequence ID" value="JAC79265.1"/>
    <property type="molecule type" value="Transcribed_RNA"/>
</dbReference>
<proteinExistence type="predicted"/>
<sequence>MSLAYTSATTHAFAFTQLKAFYSRWTSPVLTCHARRIPARCSTSLSEIAPMSGKGQYNRYSPSQSGAHEKTYFYLEKSLQRISKLFSKDGKIVVGDLGCSEGKNSLPTVCKIVQHFRLNAPESQAGRKPYIRQAGGRRKGPHISRRPVFLQAAAAPRSQAHADLTSFLRLRDAELVPGGELCVVMVSSGESVFCRPPPGGRAPVLSMALEQVAAEGLLTEEDLGSISVPYYLRTEEEVLQAAGAAAPGSLAVSDVETFFVDFLDGSGAMQTREQLSSVTGMFWAIHEPTIRSQLGGASAREGAPAVDAVVARLKDVFDEAFWTAFRGRRVGATMTMLWMRKSP</sequence>
<gene>
    <name evidence="1" type="ORF">TSPGSL018_13118</name>
</gene>
<organism evidence="1">
    <name type="scientific">Tetraselmis sp. GSL018</name>
    <dbReference type="NCBI Taxonomy" id="582737"/>
    <lineage>
        <taxon>Eukaryota</taxon>
        <taxon>Viridiplantae</taxon>
        <taxon>Chlorophyta</taxon>
        <taxon>core chlorophytes</taxon>
        <taxon>Chlorodendrophyceae</taxon>
        <taxon>Chlorodendrales</taxon>
        <taxon>Chlorodendraceae</taxon>
        <taxon>Tetraselmis</taxon>
    </lineage>
</organism>
<dbReference type="Pfam" id="PF03492">
    <property type="entry name" value="Methyltransf_7"/>
    <property type="match status" value="1"/>
</dbReference>
<dbReference type="GO" id="GO:0008168">
    <property type="term" value="F:methyltransferase activity"/>
    <property type="evidence" value="ECO:0007669"/>
    <property type="project" value="InterPro"/>
</dbReference>
<dbReference type="SUPFAM" id="SSF53335">
    <property type="entry name" value="S-adenosyl-L-methionine-dependent methyltransferases"/>
    <property type="match status" value="1"/>
</dbReference>
<dbReference type="InterPro" id="IPR029063">
    <property type="entry name" value="SAM-dependent_MTases_sf"/>
</dbReference>
<accession>A0A061S8N9</accession>
<evidence type="ECO:0000313" key="1">
    <source>
        <dbReference type="EMBL" id="JAC79265.1"/>
    </source>
</evidence>
<dbReference type="InterPro" id="IPR005299">
    <property type="entry name" value="MeTrfase_7"/>
</dbReference>
<dbReference type="PANTHER" id="PTHR31009">
    <property type="entry name" value="S-ADENOSYL-L-METHIONINE:CARBOXYL METHYLTRANSFERASE FAMILY PROTEIN"/>
    <property type="match status" value="1"/>
</dbReference>